<keyword evidence="2" id="KW-1185">Reference proteome</keyword>
<dbReference type="OrthoDB" id="8547785at2"/>
<dbReference type="STRING" id="395494.Galf_0872"/>
<evidence type="ECO:0000313" key="2">
    <source>
        <dbReference type="Proteomes" id="UP000001235"/>
    </source>
</evidence>
<evidence type="ECO:0000313" key="1">
    <source>
        <dbReference type="EMBL" id="ADL54904.1"/>
    </source>
</evidence>
<dbReference type="HOGENOM" id="CLU_1642361_0_0_4"/>
<name>D9SEC8_GALCS</name>
<proteinExistence type="predicted"/>
<dbReference type="RefSeq" id="WP_013292845.1">
    <property type="nucleotide sequence ID" value="NC_014394.1"/>
</dbReference>
<reference evidence="1 2" key="1">
    <citation type="submission" date="2010-08" db="EMBL/GenBank/DDBJ databases">
        <title>Complete sequence of Gallionella capsiferriformans ES-2.</title>
        <authorList>
            <consortium name="US DOE Joint Genome Institute"/>
            <person name="Lucas S."/>
            <person name="Copeland A."/>
            <person name="Lapidus A."/>
            <person name="Cheng J.-F."/>
            <person name="Bruce D."/>
            <person name="Goodwin L."/>
            <person name="Pitluck S."/>
            <person name="Chertkov O."/>
            <person name="Davenport K.W."/>
            <person name="Detter J.C."/>
            <person name="Han C."/>
            <person name="Tapia R."/>
            <person name="Land M."/>
            <person name="Hauser L."/>
            <person name="Chang Y.-J."/>
            <person name="Jeffries C."/>
            <person name="Kyrpides N."/>
            <person name="Ivanova N."/>
            <person name="Mikhailova N."/>
            <person name="Shelobolina E.S."/>
            <person name="Picardal F."/>
            <person name="Roden E."/>
            <person name="Emerson D."/>
            <person name="Woyke T."/>
        </authorList>
    </citation>
    <scope>NUCLEOTIDE SEQUENCE [LARGE SCALE GENOMIC DNA]</scope>
    <source>
        <strain evidence="1 2">ES-2</strain>
    </source>
</reference>
<dbReference type="InterPro" id="IPR045809">
    <property type="entry name" value="MobI"/>
</dbReference>
<dbReference type="Proteomes" id="UP000001235">
    <property type="component" value="Chromosome"/>
</dbReference>
<protein>
    <submittedName>
        <fullName evidence="1">Uncharacterized protein</fullName>
    </submittedName>
</protein>
<dbReference type="KEGG" id="gca:Galf_0872"/>
<accession>D9SEC8</accession>
<gene>
    <name evidence="1" type="ordered locus">Galf_0872</name>
</gene>
<sequence length="148" mass="17243">MTAFTEITSVTPAIELLYGRLSTLEAQATDMCRQHFTFVMAGNKSRDWAQKSVLFAQARMRDNSLTANWYEIQWYGSKAAKTRRMTKKLIRKQKSDYGYNLAVLFKLTQPWEEDMVREVEQALRDIRREVAFISKAIGLLNHLVKECK</sequence>
<dbReference type="Pfam" id="PF19456">
    <property type="entry name" value="MobI"/>
    <property type="match status" value="1"/>
</dbReference>
<dbReference type="AlphaFoldDB" id="D9SEC8"/>
<organism evidence="1 2">
    <name type="scientific">Gallionella capsiferriformans (strain ES-2)</name>
    <name type="common">Gallionella ferruginea capsiferriformans (strain ES-2)</name>
    <dbReference type="NCBI Taxonomy" id="395494"/>
    <lineage>
        <taxon>Bacteria</taxon>
        <taxon>Pseudomonadati</taxon>
        <taxon>Pseudomonadota</taxon>
        <taxon>Betaproteobacteria</taxon>
        <taxon>Nitrosomonadales</taxon>
        <taxon>Gallionellaceae</taxon>
        <taxon>Gallionella</taxon>
    </lineage>
</organism>
<dbReference type="EMBL" id="CP002159">
    <property type="protein sequence ID" value="ADL54904.1"/>
    <property type="molecule type" value="Genomic_DNA"/>
</dbReference>